<feature type="chain" id="PRO_5010176426" evidence="1">
    <location>
        <begin position="29"/>
        <end position="404"/>
    </location>
</feature>
<dbReference type="RefSeq" id="WP_042452762.1">
    <property type="nucleotide sequence ID" value="NZ_BBPN01000026.1"/>
</dbReference>
<reference evidence="3" key="1">
    <citation type="submission" date="2016-10" db="EMBL/GenBank/DDBJ databases">
        <authorList>
            <person name="Varghese N."/>
        </authorList>
    </citation>
    <scope>NUCLEOTIDE SEQUENCE [LARGE SCALE GENOMIC DNA]</scope>
    <source>
        <strain evidence="3">DSM 45096 / BCRC 16803 / CGMCC 4.1857 / CIP 109030 / JCM 12277 / KCTC 19219 / NBRC 100920 / 33214</strain>
    </source>
</reference>
<dbReference type="PANTHER" id="PTHR35340">
    <property type="entry name" value="PQQ ENZYME REPEAT PROTEIN-RELATED"/>
    <property type="match status" value="1"/>
</dbReference>
<dbReference type="PANTHER" id="PTHR35340:SF5">
    <property type="entry name" value="ASST-DOMAIN-CONTAINING PROTEIN"/>
    <property type="match status" value="1"/>
</dbReference>
<dbReference type="AlphaFoldDB" id="A0A1H7YW50"/>
<keyword evidence="3" id="KW-1185">Reference proteome</keyword>
<dbReference type="SUPFAM" id="SSF50998">
    <property type="entry name" value="Quinoprotein alcohol dehydrogenase-like"/>
    <property type="match status" value="1"/>
</dbReference>
<dbReference type="Pfam" id="PF14269">
    <property type="entry name" value="Arylsulfotran_2"/>
    <property type="match status" value="1"/>
</dbReference>
<keyword evidence="2" id="KW-0808">Transferase</keyword>
<sequence length="404" mass="43392">MPKIVTPLALATATAVAFLAALPTGAAASGTAAPAPLPGLTVLTDEPGANRGDLFVSPNSTTARYGSGVEILSPDGRRVVWSHAVPTGQEAADFRKQTYRGRPVLTWWQGTGLGGLADGVDYIYDAHYRRIATVRAGHGLAADGHEFVITPWNTALVLAYTERTADLSAIGGPRNQKVLDGVVQEIDIRTGKVLFEWNSADHVPYAQSEQPLPASAATPWDWFHINAVKLDGEGRLLVDARNTWTAYEISRSSGRILWQLGGKASTFKPVAAAGQKLDSAERLFAWQHDPEPLGDGRYTFFDNEAAGQANTGSGAVAELPYSRAVTVRLDVRRHTATLEAARNQPEGLSATSQGDAQPLHDGNLLVGWGSLPYLSEFGRNGSLLFNAAFPAGVNSYRVYRFDWN</sequence>
<dbReference type="InterPro" id="IPR053143">
    <property type="entry name" value="Arylsulfate_ST"/>
</dbReference>
<gene>
    <name evidence="2" type="ORF">SAMN05414137_1315</name>
</gene>
<dbReference type="Proteomes" id="UP000183015">
    <property type="component" value="Unassembled WGS sequence"/>
</dbReference>
<dbReference type="InterPro" id="IPR039535">
    <property type="entry name" value="ASST-like"/>
</dbReference>
<dbReference type="eggNOG" id="ENOG502Z7WX">
    <property type="taxonomic scope" value="Bacteria"/>
</dbReference>
<keyword evidence="1" id="KW-0732">Signal</keyword>
<name>A0A1H7YW50_STRJI</name>
<evidence type="ECO:0000256" key="1">
    <source>
        <dbReference type="SAM" id="SignalP"/>
    </source>
</evidence>
<dbReference type="GO" id="GO:0016740">
    <property type="term" value="F:transferase activity"/>
    <property type="evidence" value="ECO:0007669"/>
    <property type="project" value="UniProtKB-KW"/>
</dbReference>
<dbReference type="EMBL" id="FOAZ01000031">
    <property type="protein sequence ID" value="SEM50054.1"/>
    <property type="molecule type" value="Genomic_DNA"/>
</dbReference>
<dbReference type="STRING" id="235985.SAMN05414137_1315"/>
<proteinExistence type="predicted"/>
<organism evidence="2 3">
    <name type="scientific">Streptacidiphilus jiangxiensis</name>
    <dbReference type="NCBI Taxonomy" id="235985"/>
    <lineage>
        <taxon>Bacteria</taxon>
        <taxon>Bacillati</taxon>
        <taxon>Actinomycetota</taxon>
        <taxon>Actinomycetes</taxon>
        <taxon>Kitasatosporales</taxon>
        <taxon>Streptomycetaceae</taxon>
        <taxon>Streptacidiphilus</taxon>
    </lineage>
</organism>
<dbReference type="OrthoDB" id="3225323at2"/>
<feature type="signal peptide" evidence="1">
    <location>
        <begin position="1"/>
        <end position="28"/>
    </location>
</feature>
<dbReference type="InterPro" id="IPR011047">
    <property type="entry name" value="Quinoprotein_ADH-like_sf"/>
</dbReference>
<protein>
    <submittedName>
        <fullName evidence="2">Arylsulfotransferase (ASST)</fullName>
    </submittedName>
</protein>
<evidence type="ECO:0000313" key="3">
    <source>
        <dbReference type="Proteomes" id="UP000183015"/>
    </source>
</evidence>
<evidence type="ECO:0000313" key="2">
    <source>
        <dbReference type="EMBL" id="SEM50054.1"/>
    </source>
</evidence>
<accession>A0A1H7YW50</accession>